<protein>
    <submittedName>
        <fullName evidence="1">Uncharacterized protein</fullName>
    </submittedName>
</protein>
<proteinExistence type="predicted"/>
<gene>
    <name evidence="1" type="ORF">DUNSADRAFT_8758</name>
</gene>
<comment type="caution">
    <text evidence="1">The sequence shown here is derived from an EMBL/GenBank/DDBJ whole genome shotgun (WGS) entry which is preliminary data.</text>
</comment>
<organism evidence="1 2">
    <name type="scientific">Dunaliella salina</name>
    <name type="common">Green alga</name>
    <name type="synonym">Protococcus salinus</name>
    <dbReference type="NCBI Taxonomy" id="3046"/>
    <lineage>
        <taxon>Eukaryota</taxon>
        <taxon>Viridiplantae</taxon>
        <taxon>Chlorophyta</taxon>
        <taxon>core chlorophytes</taxon>
        <taxon>Chlorophyceae</taxon>
        <taxon>CS clade</taxon>
        <taxon>Chlamydomonadales</taxon>
        <taxon>Dunaliellaceae</taxon>
        <taxon>Dunaliella</taxon>
    </lineage>
</organism>
<sequence length="119" mass="13267">EANESNVLVAKPDLASFKLTMLDPAMHQTARIDFRHLVAMNYAGDMCTLGVWRDGAAIPGGVQVQLSAPKQLVPVHREIQKRCNQEGKPKRLDLRAFNYHSTKPILLCTHSKIVAAFIF</sequence>
<dbReference type="Proteomes" id="UP000815325">
    <property type="component" value="Unassembled WGS sequence"/>
</dbReference>
<name>A0ABQ7GIX0_DUNSA</name>
<feature type="non-terminal residue" evidence="1">
    <location>
        <position position="1"/>
    </location>
</feature>
<dbReference type="EMBL" id="MU069750">
    <property type="protein sequence ID" value="KAF5834550.1"/>
    <property type="molecule type" value="Genomic_DNA"/>
</dbReference>
<evidence type="ECO:0000313" key="2">
    <source>
        <dbReference type="Proteomes" id="UP000815325"/>
    </source>
</evidence>
<reference evidence="1" key="1">
    <citation type="submission" date="2017-08" db="EMBL/GenBank/DDBJ databases">
        <authorList>
            <person name="Polle J.E."/>
            <person name="Barry K."/>
            <person name="Cushman J."/>
            <person name="Schmutz J."/>
            <person name="Tran D."/>
            <person name="Hathwaick L.T."/>
            <person name="Yim W.C."/>
            <person name="Jenkins J."/>
            <person name="Mckie-Krisberg Z.M."/>
            <person name="Prochnik S."/>
            <person name="Lindquist E."/>
            <person name="Dockter R.B."/>
            <person name="Adam C."/>
            <person name="Molina H."/>
            <person name="Bunkerborg J."/>
            <person name="Jin E."/>
            <person name="Buchheim M."/>
            <person name="Magnuson J."/>
        </authorList>
    </citation>
    <scope>NUCLEOTIDE SEQUENCE</scope>
    <source>
        <strain evidence="1">CCAP 19/18</strain>
    </source>
</reference>
<keyword evidence="2" id="KW-1185">Reference proteome</keyword>
<evidence type="ECO:0000313" key="1">
    <source>
        <dbReference type="EMBL" id="KAF5834550.1"/>
    </source>
</evidence>
<accession>A0ABQ7GIX0</accession>